<evidence type="ECO:0000259" key="7">
    <source>
        <dbReference type="PROSITE" id="PS50835"/>
    </source>
</evidence>
<organism evidence="9 10">
    <name type="scientific">Acyrthosiphon pisum</name>
    <name type="common">Pea aphid</name>
    <dbReference type="NCBI Taxonomy" id="7029"/>
    <lineage>
        <taxon>Eukaryota</taxon>
        <taxon>Metazoa</taxon>
        <taxon>Ecdysozoa</taxon>
        <taxon>Arthropoda</taxon>
        <taxon>Hexapoda</taxon>
        <taxon>Insecta</taxon>
        <taxon>Pterygota</taxon>
        <taxon>Neoptera</taxon>
        <taxon>Paraneoptera</taxon>
        <taxon>Hemiptera</taxon>
        <taxon>Sternorrhyncha</taxon>
        <taxon>Aphidomorpha</taxon>
        <taxon>Aphidoidea</taxon>
        <taxon>Aphididae</taxon>
        <taxon>Macrosiphini</taxon>
        <taxon>Acyrthosiphon</taxon>
    </lineage>
</organism>
<dbReference type="GeneID" id="100569484"/>
<reference evidence="10" key="1">
    <citation type="submission" date="2010-06" db="EMBL/GenBank/DDBJ databases">
        <authorList>
            <person name="Jiang H."/>
            <person name="Abraham K."/>
            <person name="Ali S."/>
            <person name="Alsbrooks S.L."/>
            <person name="Anim B.N."/>
            <person name="Anosike U.S."/>
            <person name="Attaway T."/>
            <person name="Bandaranaike D.P."/>
            <person name="Battles P.K."/>
            <person name="Bell S.N."/>
            <person name="Bell A.V."/>
            <person name="Beltran B."/>
            <person name="Bickham C."/>
            <person name="Bustamante Y."/>
            <person name="Caleb T."/>
            <person name="Canada A."/>
            <person name="Cardenas V."/>
            <person name="Carter K."/>
            <person name="Chacko J."/>
            <person name="Chandrabose M.N."/>
            <person name="Chavez D."/>
            <person name="Chavez A."/>
            <person name="Chen L."/>
            <person name="Chu H.-S."/>
            <person name="Claassen K.J."/>
            <person name="Cockrell R."/>
            <person name="Collins M."/>
            <person name="Cooper J.A."/>
            <person name="Cree A."/>
            <person name="Curry S.M."/>
            <person name="Da Y."/>
            <person name="Dao M.D."/>
            <person name="Das B."/>
            <person name="Davila M.-L."/>
            <person name="Davy-Carroll L."/>
            <person name="Denson S."/>
            <person name="Dinh H."/>
            <person name="Ebong V.E."/>
            <person name="Edwards J.R."/>
            <person name="Egan A."/>
            <person name="El-Daye J."/>
            <person name="Escobedo L."/>
            <person name="Fernandez S."/>
            <person name="Fernando P.R."/>
            <person name="Flagg N."/>
            <person name="Forbes L.D."/>
            <person name="Fowler R.G."/>
            <person name="Fu Q."/>
            <person name="Gabisi R.A."/>
            <person name="Ganer J."/>
            <person name="Garbino Pronczuk A."/>
            <person name="Garcia R.M."/>
            <person name="Garner T."/>
            <person name="Garrett T.E."/>
            <person name="Gonzalez D.A."/>
            <person name="Hamid H."/>
            <person name="Hawkins E.S."/>
            <person name="Hirani K."/>
            <person name="Hogues M.E."/>
            <person name="Hollins B."/>
            <person name="Hsiao C.-H."/>
            <person name="Jabil R."/>
            <person name="James M.L."/>
            <person name="Jhangiani S.N."/>
            <person name="Johnson B."/>
            <person name="Johnson Q."/>
            <person name="Joshi V."/>
            <person name="Kalu J.B."/>
            <person name="Kam C."/>
            <person name="Kashfia A."/>
            <person name="Keebler J."/>
            <person name="Kisamo H."/>
            <person name="Kovar C.L."/>
            <person name="Lago L.A."/>
            <person name="Lai C.-Y."/>
            <person name="Laidlaw J."/>
            <person name="Lara F."/>
            <person name="Le T.-K."/>
            <person name="Lee S.L."/>
            <person name="Legall F.H."/>
            <person name="Lemon S.J."/>
            <person name="Lewis L.R."/>
            <person name="Li B."/>
            <person name="Liu Y."/>
            <person name="Liu Y.-S."/>
            <person name="Lopez J."/>
            <person name="Lozado R.J."/>
            <person name="Lu J."/>
            <person name="Madu R.C."/>
            <person name="Maheshwari M."/>
            <person name="Maheshwari R."/>
            <person name="Malloy K."/>
            <person name="Martinez E."/>
            <person name="Mathew T."/>
            <person name="Mercado I.C."/>
            <person name="Mercado C."/>
            <person name="Meyer B."/>
            <person name="Montgomery K."/>
            <person name="Morgan M.B."/>
            <person name="Munidasa M."/>
            <person name="Nazareth L.V."/>
            <person name="Nelson J."/>
            <person name="Ng B.M."/>
            <person name="Nguyen N.B."/>
            <person name="Nguyen P.Q."/>
            <person name="Nguyen T."/>
            <person name="Obregon M."/>
            <person name="Okwuonu G.O."/>
            <person name="Onwere C.G."/>
            <person name="Orozco G."/>
            <person name="Parra A."/>
            <person name="Patel S."/>
            <person name="Patil S."/>
            <person name="Perez A."/>
            <person name="Perez Y."/>
            <person name="Pham C."/>
            <person name="Primus E.L."/>
            <person name="Pu L.-L."/>
            <person name="Puazo M."/>
            <person name="Qin X."/>
            <person name="Quiroz J.B."/>
            <person name="Reese J."/>
            <person name="Richards S."/>
            <person name="Rives C.M."/>
            <person name="Robberts R."/>
            <person name="Ruiz S.J."/>
            <person name="Ruiz M.J."/>
            <person name="Santibanez J."/>
            <person name="Schneider B.W."/>
            <person name="Sisson I."/>
            <person name="Smith M."/>
            <person name="Sodergren E."/>
            <person name="Song X.-Z."/>
            <person name="Song B.B."/>
            <person name="Summersgill H."/>
            <person name="Thelus R."/>
            <person name="Thornton R.D."/>
            <person name="Trejos Z.Y."/>
            <person name="Usmani K."/>
            <person name="Vattathil S."/>
            <person name="Villasana D."/>
            <person name="Walker D.L."/>
            <person name="Wang S."/>
            <person name="Wang K."/>
            <person name="White C.S."/>
            <person name="Williams A.C."/>
            <person name="Williamson J."/>
            <person name="Wilson K."/>
            <person name="Woghiren I.O."/>
            <person name="Woodworth J.R."/>
            <person name="Worley K.C."/>
            <person name="Wright R.A."/>
            <person name="Wu W."/>
            <person name="Young L."/>
            <person name="Zhang L."/>
            <person name="Zhang J."/>
            <person name="Zhu Y."/>
            <person name="Muzny D.M."/>
            <person name="Weinstock G."/>
            <person name="Gibbs R.A."/>
        </authorList>
    </citation>
    <scope>NUCLEOTIDE SEQUENCE [LARGE SCALE GENOMIC DNA]</scope>
    <source>
        <strain evidence="10">LSR1</strain>
    </source>
</reference>
<dbReference type="InterPro" id="IPR001611">
    <property type="entry name" value="Leu-rich_rpt"/>
</dbReference>
<dbReference type="InterPro" id="IPR003591">
    <property type="entry name" value="Leu-rich_rpt_typical-subtyp"/>
</dbReference>
<dbReference type="InterPro" id="IPR013783">
    <property type="entry name" value="Ig-like_fold"/>
</dbReference>
<dbReference type="KEGG" id="api:100569484"/>
<reference evidence="9" key="2">
    <citation type="submission" date="2022-06" db="UniProtKB">
        <authorList>
            <consortium name="EnsemblMetazoa"/>
        </authorList>
    </citation>
    <scope>IDENTIFICATION</scope>
</reference>
<dbReference type="SMART" id="SM00408">
    <property type="entry name" value="IGc2"/>
    <property type="match status" value="1"/>
</dbReference>
<dbReference type="Gene3D" id="2.60.40.10">
    <property type="entry name" value="Immunoglobulins"/>
    <property type="match status" value="1"/>
</dbReference>
<dbReference type="PANTHER" id="PTHR24366:SF96">
    <property type="entry name" value="LEUCINE RICH REPEAT CONTAINING 53"/>
    <property type="match status" value="1"/>
</dbReference>
<dbReference type="Proteomes" id="UP000007819">
    <property type="component" value="Chromosome A2"/>
</dbReference>
<evidence type="ECO:0000256" key="4">
    <source>
        <dbReference type="ARBA" id="ARBA00023157"/>
    </source>
</evidence>
<dbReference type="SMART" id="SM00369">
    <property type="entry name" value="LRR_TYP"/>
    <property type="match status" value="5"/>
</dbReference>
<dbReference type="PROSITE" id="PS50923">
    <property type="entry name" value="SUSHI"/>
    <property type="match status" value="1"/>
</dbReference>
<dbReference type="PROSITE" id="PS50835">
    <property type="entry name" value="IG_LIKE"/>
    <property type="match status" value="1"/>
</dbReference>
<keyword evidence="10" id="KW-1185">Reference proteome</keyword>
<evidence type="ECO:0000259" key="8">
    <source>
        <dbReference type="PROSITE" id="PS50923"/>
    </source>
</evidence>
<proteinExistence type="predicted"/>
<keyword evidence="2" id="KW-0732">Signal</keyword>
<dbReference type="PANTHER" id="PTHR24366">
    <property type="entry name" value="IG(IMMUNOGLOBULIN) AND LRR(LEUCINE RICH REPEAT) DOMAINS"/>
    <property type="match status" value="1"/>
</dbReference>
<sequence length="660" mass="74528">MSLENLKLDHNKIHNLDFVQSKGLARLNELELSHNLIRNIPPGIFDSLTSLRILTLNDNEISNLKYGAFANLSKLQTLSLDRNKIENIETGVFNNLTSLKYLFLSFNKIHKLDLEMFKGHIKLDTLSLSHNLIRNIPPGIFDSLTSLNLLMLDHNPLTCDCNILLFVNALKKNYPQLDVFGVYDPSCYFPVEMSEKSLKKLTEKDFHCTSPDVIVVPENKTLSVGEELQLSCKAVGDPEPLITWAKDDIYLELGQRVQVFKNNTLIISKVERTDGGQYKCVASNYLGRKSFEAMVNVNEKMCPPLLSDNLDIKCSFNGNYANCSNLSIPDTIATPSCKPTYALPNRKKQTSLELRCQSNGMWDKELYRCQPLDICILPTVEGVVYTYEGSNESLTHGTFIDLHITVNENCKFGYHKVHPNSFRVCQRHGKWKTVSDKLCLKTCPPLESDSLDIKCTHNGKYANCSNPSIPDTIAKPVCKPLYTASNGNEEEPLELLCQPNGTWNKELYRCQPLDVCILPTVEGLVYTYEDSNESLSHGTFIDLHLTVNENCKFGYYKVHPNSFRVCQRHGKWKTVSDKLCLKMCPPLESDSVDIKCTHNGKYANCSNPSIPDTIAKPVCKPLYTASNGNEEEPLELLCQPNGTWNKELYRCNPSNCIILL</sequence>
<dbReference type="Pfam" id="PF13855">
    <property type="entry name" value="LRR_8"/>
    <property type="match status" value="1"/>
</dbReference>
<dbReference type="InterPro" id="IPR003599">
    <property type="entry name" value="Ig_sub"/>
</dbReference>
<dbReference type="EnsemblMetazoa" id="XM_008183291.3">
    <property type="protein sequence ID" value="XP_008181513.1"/>
    <property type="gene ID" value="LOC100569484"/>
</dbReference>
<keyword evidence="4" id="KW-1015">Disulfide bond</keyword>
<accession>A0A8R2F704</accession>
<dbReference type="InterPro" id="IPR003598">
    <property type="entry name" value="Ig_sub2"/>
</dbReference>
<dbReference type="InterPro" id="IPR035976">
    <property type="entry name" value="Sushi/SCR/CCP_sf"/>
</dbReference>
<keyword evidence="1" id="KW-0433">Leucine-rich repeat</keyword>
<feature type="domain" description="Sushi" evidence="8">
    <location>
        <begin position="514"/>
        <end position="582"/>
    </location>
</feature>
<dbReference type="RefSeq" id="XP_008181513.1">
    <property type="nucleotide sequence ID" value="XM_008183291.2"/>
</dbReference>
<dbReference type="InterPro" id="IPR032675">
    <property type="entry name" value="LRR_dom_sf"/>
</dbReference>
<dbReference type="SMART" id="SM00409">
    <property type="entry name" value="IG"/>
    <property type="match status" value="1"/>
</dbReference>
<dbReference type="Pfam" id="PF07679">
    <property type="entry name" value="I-set"/>
    <property type="match status" value="1"/>
</dbReference>
<evidence type="ECO:0000256" key="5">
    <source>
        <dbReference type="ARBA" id="ARBA00023319"/>
    </source>
</evidence>
<dbReference type="InterPro" id="IPR036179">
    <property type="entry name" value="Ig-like_dom_sf"/>
</dbReference>
<dbReference type="Gene3D" id="2.10.70.10">
    <property type="entry name" value="Complement Module, domain 1"/>
    <property type="match status" value="1"/>
</dbReference>
<dbReference type="InterPro" id="IPR000436">
    <property type="entry name" value="Sushi_SCR_CCP_dom"/>
</dbReference>
<dbReference type="SUPFAM" id="SSF48726">
    <property type="entry name" value="Immunoglobulin"/>
    <property type="match status" value="1"/>
</dbReference>
<comment type="caution">
    <text evidence="6">Lacks conserved residue(s) required for the propagation of feature annotation.</text>
</comment>
<evidence type="ECO:0000256" key="6">
    <source>
        <dbReference type="PROSITE-ProRule" id="PRU00302"/>
    </source>
</evidence>
<name>A0A8R2F704_ACYPI</name>
<dbReference type="InterPro" id="IPR007110">
    <property type="entry name" value="Ig-like_dom"/>
</dbReference>
<dbReference type="InterPro" id="IPR013098">
    <property type="entry name" value="Ig_I-set"/>
</dbReference>
<dbReference type="SMART" id="SM00365">
    <property type="entry name" value="LRR_SD22"/>
    <property type="match status" value="5"/>
</dbReference>
<keyword evidence="6" id="KW-0768">Sushi</keyword>
<evidence type="ECO:0000256" key="2">
    <source>
        <dbReference type="ARBA" id="ARBA00022729"/>
    </source>
</evidence>
<dbReference type="SUPFAM" id="SSF57535">
    <property type="entry name" value="Complement control module/SCR domain"/>
    <property type="match status" value="1"/>
</dbReference>
<evidence type="ECO:0000256" key="3">
    <source>
        <dbReference type="ARBA" id="ARBA00022737"/>
    </source>
</evidence>
<dbReference type="FunFam" id="2.60.40.10:FF:000189">
    <property type="entry name" value="Neogenin isoform 3"/>
    <property type="match status" value="1"/>
</dbReference>
<feature type="domain" description="Ig-like" evidence="7">
    <location>
        <begin position="211"/>
        <end position="298"/>
    </location>
</feature>
<evidence type="ECO:0000256" key="1">
    <source>
        <dbReference type="ARBA" id="ARBA00022614"/>
    </source>
</evidence>
<evidence type="ECO:0000313" key="9">
    <source>
        <dbReference type="EnsemblMetazoa" id="XP_008181513.1"/>
    </source>
</evidence>
<keyword evidence="5" id="KW-0393">Immunoglobulin domain</keyword>
<protein>
    <submittedName>
        <fullName evidence="9">Uncharacterized protein</fullName>
    </submittedName>
</protein>
<dbReference type="Gene3D" id="3.80.10.10">
    <property type="entry name" value="Ribonuclease Inhibitor"/>
    <property type="match status" value="1"/>
</dbReference>
<keyword evidence="3" id="KW-0677">Repeat</keyword>
<dbReference type="AlphaFoldDB" id="A0A8R2F704"/>
<dbReference type="SUPFAM" id="SSF52058">
    <property type="entry name" value="L domain-like"/>
    <property type="match status" value="1"/>
</dbReference>
<evidence type="ECO:0000313" key="10">
    <source>
        <dbReference type="Proteomes" id="UP000007819"/>
    </source>
</evidence>
<dbReference type="OrthoDB" id="676979at2759"/>
<dbReference type="PROSITE" id="PS51450">
    <property type="entry name" value="LRR"/>
    <property type="match status" value="3"/>
</dbReference>